<dbReference type="Proteomes" id="UP000001357">
    <property type="component" value="Unassembled WGS sequence"/>
</dbReference>
<feature type="domain" description="Rap-GAP" evidence="2">
    <location>
        <begin position="198"/>
        <end position="414"/>
    </location>
</feature>
<dbReference type="GeneID" id="5888048"/>
<dbReference type="Pfam" id="PF00780">
    <property type="entry name" value="CNH"/>
    <property type="match status" value="1"/>
</dbReference>
<dbReference type="PANTHER" id="PTHR15711:SF62">
    <property type="entry name" value="GTPASE-ACTIVATING RAP_RAN-GAP DOMAIN-LIKE PROTEIN 3"/>
    <property type="match status" value="1"/>
</dbReference>
<dbReference type="EMBL" id="CH991543">
    <property type="protein sequence ID" value="EDQ92972.1"/>
    <property type="molecule type" value="Genomic_DNA"/>
</dbReference>
<dbReference type="PROSITE" id="PS50219">
    <property type="entry name" value="CNH"/>
    <property type="match status" value="1"/>
</dbReference>
<dbReference type="FunCoup" id="A9UQ22">
    <property type="interactions" value="181"/>
</dbReference>
<dbReference type="InterPro" id="IPR050989">
    <property type="entry name" value="Rap1_Ran_GAP"/>
</dbReference>
<dbReference type="PROSITE" id="PS50085">
    <property type="entry name" value="RAPGAP"/>
    <property type="match status" value="1"/>
</dbReference>
<organism evidence="4 5">
    <name type="scientific">Monosiga brevicollis</name>
    <name type="common">Choanoflagellate</name>
    <dbReference type="NCBI Taxonomy" id="81824"/>
    <lineage>
        <taxon>Eukaryota</taxon>
        <taxon>Choanoflagellata</taxon>
        <taxon>Craspedida</taxon>
        <taxon>Salpingoecidae</taxon>
        <taxon>Monosiga</taxon>
    </lineage>
</organism>
<dbReference type="KEGG" id="mbr:MONBRDRAFT_5147"/>
<dbReference type="OMA" id="ETRWYFR"/>
<evidence type="ECO:0000313" key="5">
    <source>
        <dbReference type="Proteomes" id="UP000001357"/>
    </source>
</evidence>
<accession>A9UQ22</accession>
<dbReference type="PANTHER" id="PTHR15711">
    <property type="entry name" value="RAP GTPASE-ACTIVATING PROTEIN"/>
    <property type="match status" value="1"/>
</dbReference>
<dbReference type="GO" id="GO:0005096">
    <property type="term" value="F:GTPase activator activity"/>
    <property type="evidence" value="ECO:0007669"/>
    <property type="project" value="UniProtKB-KW"/>
</dbReference>
<dbReference type="InParanoid" id="A9UQ22"/>
<dbReference type="InterPro" id="IPR035974">
    <property type="entry name" value="Rap/Ran-GAP_sf"/>
</dbReference>
<sequence>MLSTPPPSPQFPQSPEPTRPSLSTIEALIAVTLRLFSHFYSSGSDASLPPSPNVRRKMHAKFLEEDLTAFRCEDGSETDSSLSHDAIMTSVLLENPERETRWYFRYFLGKDHANLAATIVGPEGPEVVLLSVLQDIEDNHVKTILWRASGSEHMTFTIDKVVKSSRQFDFKTIFSGFDVALADRPIEELLDPNVQQRLLILEEQEGAVNFKIGILYALPGQETDDDMFSNEHGSPAFNEFCSLLGDKVELEGWANFRGGLDVKAGSTGTHSHHTTEFGKEIMFHVSTLLPYSSGNRQQLERKRHLGNDICNIVFVDGEFTGFDPTKIKSQFNHVFAVVSRNPKDETYTVRMYIKQSVAQFGPALPNPPSFKDPKQLRRFLLVKLLNGEKAALAAKQATFAKKRARTLQALIESIYADAKSAGLVANITSSRTGRSKRISKPVTDFRAKGQAIKVDKIRSGAAPTSTLSNSGEASALTEPWTPICITTEFPQQLFCGDQWDGDLLVATETGVYLVTIGLHRSGELNMACIIDNSLTVAQISVDERAGFAIFRTIKSSDLAASNGSGASTRKNAGRGSQLYIVPLDHLVQARRDQVPLSKKSLKSFVLPEARGCHLFAIKMGSSSTTASFLKQSCKLAVAVGKKEFTCSDVVMSLAVGRGQPGSSGQICVGLVSGDYQLLKLQEPFEVNVLINADDYAHHLESYSCQEIVEAEGDNTYEYMLGYNRATAFREHNGAETRDFEIQWRSQPQALVYVNPYILAFTRDAIHVATLINGNLVKGRAYVRKMSIDNFSDAVRSARESVAELYVNEPASTAPAFKTLVEED</sequence>
<evidence type="ECO:0000256" key="1">
    <source>
        <dbReference type="ARBA" id="ARBA00022468"/>
    </source>
</evidence>
<name>A9UQ22_MONBE</name>
<dbReference type="SUPFAM" id="SSF111347">
    <property type="entry name" value="Rap/Ran-GAP"/>
    <property type="match status" value="1"/>
</dbReference>
<dbReference type="eggNOG" id="KOG3686">
    <property type="taxonomic scope" value="Eukaryota"/>
</dbReference>
<dbReference type="STRING" id="81824.A9UQ22"/>
<keyword evidence="5" id="KW-1185">Reference proteome</keyword>
<proteinExistence type="predicted"/>
<evidence type="ECO:0000259" key="3">
    <source>
        <dbReference type="PROSITE" id="PS50219"/>
    </source>
</evidence>
<evidence type="ECO:0000259" key="2">
    <source>
        <dbReference type="PROSITE" id="PS50085"/>
    </source>
</evidence>
<dbReference type="Gene3D" id="3.40.50.11210">
    <property type="entry name" value="Rap/Ran-GAP"/>
    <property type="match status" value="1"/>
</dbReference>
<dbReference type="RefSeq" id="XP_001742734.1">
    <property type="nucleotide sequence ID" value="XM_001742682.1"/>
</dbReference>
<keyword evidence="1" id="KW-0343">GTPase activation</keyword>
<protein>
    <recommendedName>
        <fullName evidence="6">Rap-GAP domain-containing protein</fullName>
    </recommendedName>
</protein>
<dbReference type="AlphaFoldDB" id="A9UQ22"/>
<reference evidence="4 5" key="1">
    <citation type="journal article" date="2008" name="Nature">
        <title>The genome of the choanoflagellate Monosiga brevicollis and the origin of metazoans.</title>
        <authorList>
            <consortium name="JGI Sequencing"/>
            <person name="King N."/>
            <person name="Westbrook M.J."/>
            <person name="Young S.L."/>
            <person name="Kuo A."/>
            <person name="Abedin M."/>
            <person name="Chapman J."/>
            <person name="Fairclough S."/>
            <person name="Hellsten U."/>
            <person name="Isogai Y."/>
            <person name="Letunic I."/>
            <person name="Marr M."/>
            <person name="Pincus D."/>
            <person name="Putnam N."/>
            <person name="Rokas A."/>
            <person name="Wright K.J."/>
            <person name="Zuzow R."/>
            <person name="Dirks W."/>
            <person name="Good M."/>
            <person name="Goodstein D."/>
            <person name="Lemons D."/>
            <person name="Li W."/>
            <person name="Lyons J.B."/>
            <person name="Morris A."/>
            <person name="Nichols S."/>
            <person name="Richter D.J."/>
            <person name="Salamov A."/>
            <person name="Bork P."/>
            <person name="Lim W.A."/>
            <person name="Manning G."/>
            <person name="Miller W.T."/>
            <person name="McGinnis W."/>
            <person name="Shapiro H."/>
            <person name="Tjian R."/>
            <person name="Grigoriev I.V."/>
            <person name="Rokhsar D."/>
        </authorList>
    </citation>
    <scope>NUCLEOTIDE SEQUENCE [LARGE SCALE GENOMIC DNA]</scope>
    <source>
        <strain evidence="5">MX1 / ATCC 50154</strain>
    </source>
</reference>
<dbReference type="GO" id="GO:0051056">
    <property type="term" value="P:regulation of small GTPase mediated signal transduction"/>
    <property type="evidence" value="ECO:0007669"/>
    <property type="project" value="InterPro"/>
</dbReference>
<evidence type="ECO:0000313" key="4">
    <source>
        <dbReference type="EMBL" id="EDQ92972.1"/>
    </source>
</evidence>
<dbReference type="Pfam" id="PF02145">
    <property type="entry name" value="Rap_GAP"/>
    <property type="match status" value="1"/>
</dbReference>
<evidence type="ECO:0008006" key="6">
    <source>
        <dbReference type="Google" id="ProtNLM"/>
    </source>
</evidence>
<dbReference type="InterPro" id="IPR000331">
    <property type="entry name" value="Rap/Ran_GAP_dom"/>
</dbReference>
<feature type="domain" description="CNH" evidence="3">
    <location>
        <begin position="490"/>
        <end position="800"/>
    </location>
</feature>
<dbReference type="SMART" id="SM00036">
    <property type="entry name" value="CNH"/>
    <property type="match status" value="1"/>
</dbReference>
<gene>
    <name evidence="4" type="ORF">MONBRDRAFT_5147</name>
</gene>
<dbReference type="InterPro" id="IPR001180">
    <property type="entry name" value="CNH_dom"/>
</dbReference>